<dbReference type="Pfam" id="PF05130">
    <property type="entry name" value="FlgN"/>
    <property type="match status" value="1"/>
</dbReference>
<keyword evidence="2" id="KW-0966">Cell projection</keyword>
<keyword evidence="3" id="KW-1185">Reference proteome</keyword>
<evidence type="ECO:0000313" key="3">
    <source>
        <dbReference type="Proteomes" id="UP000366051"/>
    </source>
</evidence>
<keyword evidence="1" id="KW-1005">Bacterial flagellum biogenesis</keyword>
<accession>A0A5Q2MZL9</accession>
<evidence type="ECO:0000313" key="2">
    <source>
        <dbReference type="EMBL" id="QGG47481.1"/>
    </source>
</evidence>
<evidence type="ECO:0000256" key="1">
    <source>
        <dbReference type="ARBA" id="ARBA00022795"/>
    </source>
</evidence>
<dbReference type="RefSeq" id="WP_153724843.1">
    <property type="nucleotide sequence ID" value="NZ_CP045875.1"/>
</dbReference>
<organism evidence="2 3">
    <name type="scientific">Heliorestis convoluta</name>
    <dbReference type="NCBI Taxonomy" id="356322"/>
    <lineage>
        <taxon>Bacteria</taxon>
        <taxon>Bacillati</taxon>
        <taxon>Bacillota</taxon>
        <taxon>Clostridia</taxon>
        <taxon>Eubacteriales</taxon>
        <taxon>Heliobacteriaceae</taxon>
        <taxon>Heliorestis</taxon>
    </lineage>
</organism>
<dbReference type="KEGG" id="hcv:FTV88_1334"/>
<sequence>MMKNFEIAPSIASEQGNAREDLFKRLQSVMKMQCQIFKGLSSLAKSKEKALVEANIQEIKKLTEAENMLITQSGQVESLRQKVTEELLLHLGASTEQQQTVSEMLPYLPEPWRPQLLELVEDLQNSIDLLCKQNETNSQLIHQSLEFCQHFHELLRDVGDEEFTYSPHQSPRNAPVESSRRANIFNKKI</sequence>
<dbReference type="InterPro" id="IPR036679">
    <property type="entry name" value="FlgN-like_sf"/>
</dbReference>
<protein>
    <submittedName>
        <fullName evidence="2">Putative flagellar protein FlgN</fullName>
    </submittedName>
</protein>
<dbReference type="OrthoDB" id="1680765at2"/>
<dbReference type="Proteomes" id="UP000366051">
    <property type="component" value="Chromosome"/>
</dbReference>
<dbReference type="SUPFAM" id="SSF140566">
    <property type="entry name" value="FlgN-like"/>
    <property type="match status" value="1"/>
</dbReference>
<dbReference type="Gene3D" id="1.20.58.300">
    <property type="entry name" value="FlgN-like"/>
    <property type="match status" value="1"/>
</dbReference>
<dbReference type="EMBL" id="CP045875">
    <property type="protein sequence ID" value="QGG47481.1"/>
    <property type="molecule type" value="Genomic_DNA"/>
</dbReference>
<gene>
    <name evidence="2" type="primary">flgN</name>
    <name evidence="2" type="ORF">FTV88_1334</name>
</gene>
<proteinExistence type="predicted"/>
<keyword evidence="2" id="KW-0969">Cilium</keyword>
<dbReference type="InterPro" id="IPR007809">
    <property type="entry name" value="FlgN-like"/>
</dbReference>
<reference evidence="3" key="1">
    <citation type="submission" date="2019-11" db="EMBL/GenBank/DDBJ databases">
        <title>Genome sequence of Heliorestis convoluta strain HH, an alkaliphilic and minimalistic phototrophic bacterium from a soda lake in Egypt.</title>
        <authorList>
            <person name="Dewey E.D."/>
            <person name="Stokes L.M."/>
            <person name="Burchell B.M."/>
            <person name="Shaffer K.N."/>
            <person name="Huntington A.M."/>
            <person name="Baker J.M."/>
            <person name="Nadendla S."/>
            <person name="Giglio M.G."/>
            <person name="Touchman J.W."/>
            <person name="Blankenship R.E."/>
            <person name="Madigan M.T."/>
            <person name="Sattley W.M."/>
        </authorList>
    </citation>
    <scope>NUCLEOTIDE SEQUENCE [LARGE SCALE GENOMIC DNA]</scope>
    <source>
        <strain evidence="3">HH</strain>
    </source>
</reference>
<dbReference type="AlphaFoldDB" id="A0A5Q2MZL9"/>
<dbReference type="GO" id="GO:0044780">
    <property type="term" value="P:bacterial-type flagellum assembly"/>
    <property type="evidence" value="ECO:0007669"/>
    <property type="project" value="InterPro"/>
</dbReference>
<name>A0A5Q2MZL9_9FIRM</name>
<keyword evidence="2" id="KW-0282">Flagellum</keyword>